<keyword evidence="6" id="KW-0862">Zinc</keyword>
<dbReference type="PROSITE" id="PS00028">
    <property type="entry name" value="ZINC_FINGER_C2H2_1"/>
    <property type="match status" value="1"/>
</dbReference>
<evidence type="ECO:0000313" key="13">
    <source>
        <dbReference type="Proteomes" id="UP000075901"/>
    </source>
</evidence>
<dbReference type="GO" id="GO:0000122">
    <property type="term" value="P:negative regulation of transcription by RNA polymerase II"/>
    <property type="evidence" value="ECO:0007669"/>
    <property type="project" value="UniProtKB-ARBA"/>
</dbReference>
<dbReference type="VEuPathDB" id="VectorBase:AMAM022344"/>
<feature type="domain" description="C2H2-type" evidence="11">
    <location>
        <begin position="1"/>
        <end position="24"/>
    </location>
</feature>
<dbReference type="GO" id="GO:0008270">
    <property type="term" value="F:zinc ion binding"/>
    <property type="evidence" value="ECO:0007669"/>
    <property type="project" value="UniProtKB-KW"/>
</dbReference>
<keyword evidence="5 9" id="KW-0863">Zinc-finger</keyword>
<dbReference type="GO" id="GO:0000981">
    <property type="term" value="F:DNA-binding transcription factor activity, RNA polymerase II-specific"/>
    <property type="evidence" value="ECO:0007669"/>
    <property type="project" value="TreeGrafter"/>
</dbReference>
<keyword evidence="7" id="KW-0238">DNA-binding</keyword>
<dbReference type="SMART" id="SM00355">
    <property type="entry name" value="ZnF_C2H2"/>
    <property type="match status" value="2"/>
</dbReference>
<evidence type="ECO:0000256" key="10">
    <source>
        <dbReference type="SAM" id="MobiDB-lite"/>
    </source>
</evidence>
<comment type="similarity">
    <text evidence="2">Belongs to the GLI C2H2-type zinc-finger protein family.</text>
</comment>
<dbReference type="PROSITE" id="PS50157">
    <property type="entry name" value="ZINC_FINGER_C2H2_2"/>
    <property type="match status" value="2"/>
</dbReference>
<dbReference type="InterPro" id="IPR013087">
    <property type="entry name" value="Znf_C2H2_type"/>
</dbReference>
<dbReference type="AlphaFoldDB" id="A0A182T9H4"/>
<keyword evidence="8" id="KW-0539">Nucleus</keyword>
<evidence type="ECO:0000256" key="4">
    <source>
        <dbReference type="ARBA" id="ARBA00022737"/>
    </source>
</evidence>
<dbReference type="PANTHER" id="PTHR45718:SF8">
    <property type="entry name" value="GLIS FAMILY ZINC FINGER 2"/>
    <property type="match status" value="1"/>
</dbReference>
<dbReference type="FunFam" id="3.30.160.60:FF:000019">
    <property type="entry name" value="GLI family zinc finger 3"/>
    <property type="match status" value="1"/>
</dbReference>
<dbReference type="PANTHER" id="PTHR45718">
    <property type="entry name" value="TRANSCRIPTIONAL ACTIVATOR CUBITUS INTERRUPTUS"/>
    <property type="match status" value="1"/>
</dbReference>
<keyword evidence="3" id="KW-0479">Metal-binding</keyword>
<dbReference type="Proteomes" id="UP000075901">
    <property type="component" value="Unassembled WGS sequence"/>
</dbReference>
<dbReference type="GO" id="GO:0005634">
    <property type="term" value="C:nucleus"/>
    <property type="evidence" value="ECO:0007669"/>
    <property type="project" value="UniProtKB-SubCell"/>
</dbReference>
<dbReference type="EnsemblMetazoa" id="AMAM022344-RA">
    <property type="protein sequence ID" value="AMAM022344-PA"/>
    <property type="gene ID" value="AMAM022344"/>
</dbReference>
<name>A0A182T9H4_9DIPT</name>
<organism evidence="12 13">
    <name type="scientific">Anopheles maculatus</name>
    <dbReference type="NCBI Taxonomy" id="74869"/>
    <lineage>
        <taxon>Eukaryota</taxon>
        <taxon>Metazoa</taxon>
        <taxon>Ecdysozoa</taxon>
        <taxon>Arthropoda</taxon>
        <taxon>Hexapoda</taxon>
        <taxon>Insecta</taxon>
        <taxon>Pterygota</taxon>
        <taxon>Neoptera</taxon>
        <taxon>Endopterygota</taxon>
        <taxon>Diptera</taxon>
        <taxon>Nematocera</taxon>
        <taxon>Culicoidea</taxon>
        <taxon>Culicidae</taxon>
        <taxon>Anophelinae</taxon>
        <taxon>Anopheles</taxon>
        <taxon>Anopheles maculatus group</taxon>
    </lineage>
</organism>
<dbReference type="InterPro" id="IPR036236">
    <property type="entry name" value="Znf_C2H2_sf"/>
</dbReference>
<sequence length="215" mass="24606">GCNKAYSNSSDRFKHTRTHSNDKPYVCKVPGCNKRYTDPSSLRKHVKTFKHTNQSHSPLLPDVCCMDYESFSQDSTRSDATGSYRDYDSDDNGTLIDVVRCDEESRLYPDYSYHRLEGCEHPGCLEAMKTPLDEHYWNVDQPPNDRRMLDVVELRTEGAMMEPHPEPWDANGEPLDGDEVCRTVLTGEQPDGQPKMPRTARMDVDGPLDLSIHHR</sequence>
<evidence type="ECO:0000256" key="7">
    <source>
        <dbReference type="ARBA" id="ARBA00023125"/>
    </source>
</evidence>
<evidence type="ECO:0000256" key="6">
    <source>
        <dbReference type="ARBA" id="ARBA00022833"/>
    </source>
</evidence>
<evidence type="ECO:0000256" key="3">
    <source>
        <dbReference type="ARBA" id="ARBA00022723"/>
    </source>
</evidence>
<reference evidence="13" key="1">
    <citation type="submission" date="2013-09" db="EMBL/GenBank/DDBJ databases">
        <title>The Genome Sequence of Anopheles maculatus species B.</title>
        <authorList>
            <consortium name="The Broad Institute Genomics Platform"/>
            <person name="Neafsey D.E."/>
            <person name="Besansky N."/>
            <person name="Howell P."/>
            <person name="Walton C."/>
            <person name="Young S.K."/>
            <person name="Zeng Q."/>
            <person name="Gargeya S."/>
            <person name="Fitzgerald M."/>
            <person name="Haas B."/>
            <person name="Abouelleil A."/>
            <person name="Allen A.W."/>
            <person name="Alvarado L."/>
            <person name="Arachchi H.M."/>
            <person name="Berlin A.M."/>
            <person name="Chapman S.B."/>
            <person name="Gainer-Dewar J."/>
            <person name="Goldberg J."/>
            <person name="Griggs A."/>
            <person name="Gujja S."/>
            <person name="Hansen M."/>
            <person name="Howarth C."/>
            <person name="Imamovic A."/>
            <person name="Ireland A."/>
            <person name="Larimer J."/>
            <person name="McCowan C."/>
            <person name="Murphy C."/>
            <person name="Pearson M."/>
            <person name="Poon T.W."/>
            <person name="Priest M."/>
            <person name="Roberts A."/>
            <person name="Saif S."/>
            <person name="Shea T."/>
            <person name="Sisk P."/>
            <person name="Sykes S."/>
            <person name="Wortman J."/>
            <person name="Nusbaum C."/>
            <person name="Birren B."/>
        </authorList>
    </citation>
    <scope>NUCLEOTIDE SEQUENCE [LARGE SCALE GENOMIC DNA]</scope>
    <source>
        <strain evidence="13">maculatus3</strain>
    </source>
</reference>
<feature type="domain" description="C2H2-type" evidence="11">
    <location>
        <begin position="25"/>
        <end position="56"/>
    </location>
</feature>
<evidence type="ECO:0000256" key="5">
    <source>
        <dbReference type="ARBA" id="ARBA00022771"/>
    </source>
</evidence>
<reference evidence="12" key="2">
    <citation type="submission" date="2020-05" db="UniProtKB">
        <authorList>
            <consortium name="EnsemblMetazoa"/>
        </authorList>
    </citation>
    <scope>IDENTIFICATION</scope>
    <source>
        <strain evidence="12">maculatus3</strain>
    </source>
</reference>
<accession>A0A182T9H4</accession>
<dbReference type="SUPFAM" id="SSF57667">
    <property type="entry name" value="beta-beta-alpha zinc fingers"/>
    <property type="match status" value="1"/>
</dbReference>
<keyword evidence="13" id="KW-1185">Reference proteome</keyword>
<comment type="subcellular location">
    <subcellularLocation>
        <location evidence="1">Nucleus</location>
    </subcellularLocation>
</comment>
<evidence type="ECO:0000259" key="11">
    <source>
        <dbReference type="PROSITE" id="PS50157"/>
    </source>
</evidence>
<evidence type="ECO:0000313" key="12">
    <source>
        <dbReference type="EnsemblMetazoa" id="AMAM022344-PA"/>
    </source>
</evidence>
<dbReference type="Pfam" id="PF00096">
    <property type="entry name" value="zf-C2H2"/>
    <property type="match status" value="1"/>
</dbReference>
<protein>
    <recommendedName>
        <fullName evidence="11">C2H2-type domain-containing protein</fullName>
    </recommendedName>
</protein>
<evidence type="ECO:0000256" key="8">
    <source>
        <dbReference type="ARBA" id="ARBA00023242"/>
    </source>
</evidence>
<dbReference type="Gene3D" id="3.30.160.60">
    <property type="entry name" value="Classic Zinc Finger"/>
    <property type="match status" value="1"/>
</dbReference>
<dbReference type="InterPro" id="IPR043359">
    <property type="entry name" value="GLI-like"/>
</dbReference>
<evidence type="ECO:0000256" key="2">
    <source>
        <dbReference type="ARBA" id="ARBA00010831"/>
    </source>
</evidence>
<dbReference type="GO" id="GO:0000978">
    <property type="term" value="F:RNA polymerase II cis-regulatory region sequence-specific DNA binding"/>
    <property type="evidence" value="ECO:0007669"/>
    <property type="project" value="TreeGrafter"/>
</dbReference>
<keyword evidence="4" id="KW-0677">Repeat</keyword>
<proteinExistence type="inferred from homology"/>
<feature type="region of interest" description="Disordered" evidence="10">
    <location>
        <begin position="185"/>
        <end position="215"/>
    </location>
</feature>
<evidence type="ECO:0000256" key="1">
    <source>
        <dbReference type="ARBA" id="ARBA00004123"/>
    </source>
</evidence>
<evidence type="ECO:0000256" key="9">
    <source>
        <dbReference type="PROSITE-ProRule" id="PRU00042"/>
    </source>
</evidence>